<feature type="transmembrane region" description="Helical" evidence="6">
    <location>
        <begin position="2552"/>
        <end position="2575"/>
    </location>
</feature>
<feature type="domain" description="CCHC-type" evidence="8">
    <location>
        <begin position="360"/>
        <end position="374"/>
    </location>
</feature>
<dbReference type="SUPFAM" id="SSF57756">
    <property type="entry name" value="Retrovirus zinc finger-like domains"/>
    <property type="match status" value="1"/>
</dbReference>
<dbReference type="InterPro" id="IPR036875">
    <property type="entry name" value="Znf_CCHC_sf"/>
</dbReference>
<name>A0A699GUZ2_TANCI</name>
<dbReference type="InterPro" id="IPR057670">
    <property type="entry name" value="SH3_retrovirus"/>
</dbReference>
<dbReference type="Pfam" id="PF07727">
    <property type="entry name" value="RVT_2"/>
    <property type="match status" value="1"/>
</dbReference>
<evidence type="ECO:0000256" key="6">
    <source>
        <dbReference type="SAM" id="Phobius"/>
    </source>
</evidence>
<dbReference type="Pfam" id="PF00098">
    <property type="entry name" value="zf-CCHC"/>
    <property type="match status" value="1"/>
</dbReference>
<keyword evidence="4" id="KW-0862">Zinc</keyword>
<dbReference type="PROSITE" id="PS50158">
    <property type="entry name" value="ZF_CCHC"/>
    <property type="match status" value="1"/>
</dbReference>
<keyword evidence="4" id="KW-0863">Zinc-finger</keyword>
<keyword evidence="3" id="KW-0378">Hydrolase</keyword>
<gene>
    <name evidence="9" type="ORF">Tci_164238</name>
</gene>
<evidence type="ECO:0000256" key="3">
    <source>
        <dbReference type="ARBA" id="ARBA00022801"/>
    </source>
</evidence>
<dbReference type="GO" id="GO:0008270">
    <property type="term" value="F:zinc ion binding"/>
    <property type="evidence" value="ECO:0007669"/>
    <property type="project" value="UniProtKB-KW"/>
</dbReference>
<protein>
    <recommendedName>
        <fullName evidence="8">CCHC-type domain-containing protein</fullName>
    </recommendedName>
</protein>
<keyword evidence="6" id="KW-1133">Transmembrane helix</keyword>
<dbReference type="CDD" id="cd09272">
    <property type="entry name" value="RNase_HI_RT_Ty1"/>
    <property type="match status" value="1"/>
</dbReference>
<keyword evidence="6" id="KW-0472">Membrane</keyword>
<proteinExistence type="predicted"/>
<evidence type="ECO:0000313" key="9">
    <source>
        <dbReference type="EMBL" id="GEV92261.1"/>
    </source>
</evidence>
<feature type="compositionally biased region" description="Polar residues" evidence="5">
    <location>
        <begin position="1972"/>
        <end position="1983"/>
    </location>
</feature>
<keyword evidence="1" id="KW-0645">Protease</keyword>
<reference evidence="9" key="1">
    <citation type="journal article" date="2019" name="Sci. Rep.">
        <title>Draft genome of Tanacetum cinerariifolium, the natural source of mosquito coil.</title>
        <authorList>
            <person name="Yamashiro T."/>
            <person name="Shiraishi A."/>
            <person name="Satake H."/>
            <person name="Nakayama K."/>
        </authorList>
    </citation>
    <scope>NUCLEOTIDE SEQUENCE</scope>
</reference>
<evidence type="ECO:0000256" key="7">
    <source>
        <dbReference type="SAM" id="SignalP"/>
    </source>
</evidence>
<dbReference type="InterPro" id="IPR054722">
    <property type="entry name" value="PolX-like_BBD"/>
</dbReference>
<keyword evidence="6" id="KW-0812">Transmembrane</keyword>
<keyword evidence="7" id="KW-0732">Signal</keyword>
<dbReference type="GO" id="GO:0008233">
    <property type="term" value="F:peptidase activity"/>
    <property type="evidence" value="ECO:0007669"/>
    <property type="project" value="UniProtKB-KW"/>
</dbReference>
<dbReference type="Pfam" id="PF13976">
    <property type="entry name" value="gag_pre-integrs"/>
    <property type="match status" value="1"/>
</dbReference>
<feature type="compositionally biased region" description="Basic and acidic residues" evidence="5">
    <location>
        <begin position="1916"/>
        <end position="1925"/>
    </location>
</feature>
<accession>A0A699GUZ2</accession>
<dbReference type="Pfam" id="PF22936">
    <property type="entry name" value="Pol_BBD"/>
    <property type="match status" value="1"/>
</dbReference>
<keyword evidence="2" id="KW-0479">Metal-binding</keyword>
<dbReference type="InterPro" id="IPR025724">
    <property type="entry name" value="GAG-pre-integrase_dom"/>
</dbReference>
<dbReference type="InterPro" id="IPR039537">
    <property type="entry name" value="Retrotran_Ty1/copia-like"/>
</dbReference>
<evidence type="ECO:0000256" key="1">
    <source>
        <dbReference type="ARBA" id="ARBA00022670"/>
    </source>
</evidence>
<feature type="region of interest" description="Disordered" evidence="5">
    <location>
        <begin position="2205"/>
        <end position="2236"/>
    </location>
</feature>
<evidence type="ECO:0000259" key="8">
    <source>
        <dbReference type="PROSITE" id="PS50158"/>
    </source>
</evidence>
<feature type="compositionally biased region" description="Pro residues" evidence="5">
    <location>
        <begin position="1926"/>
        <end position="1936"/>
    </location>
</feature>
<dbReference type="GO" id="GO:0006508">
    <property type="term" value="P:proteolysis"/>
    <property type="evidence" value="ECO:0007669"/>
    <property type="project" value="UniProtKB-KW"/>
</dbReference>
<dbReference type="Pfam" id="PF25597">
    <property type="entry name" value="SH3_retrovirus"/>
    <property type="match status" value="1"/>
</dbReference>
<dbReference type="GO" id="GO:0003676">
    <property type="term" value="F:nucleic acid binding"/>
    <property type="evidence" value="ECO:0007669"/>
    <property type="project" value="InterPro"/>
</dbReference>
<evidence type="ECO:0000256" key="5">
    <source>
        <dbReference type="SAM" id="MobiDB-lite"/>
    </source>
</evidence>
<evidence type="ECO:0000256" key="4">
    <source>
        <dbReference type="PROSITE-ProRule" id="PRU00047"/>
    </source>
</evidence>
<dbReference type="Pfam" id="PF14223">
    <property type="entry name" value="Retrotran_gag_2"/>
    <property type="match status" value="1"/>
</dbReference>
<feature type="region of interest" description="Disordered" evidence="5">
    <location>
        <begin position="1872"/>
        <end position="1989"/>
    </location>
</feature>
<dbReference type="EMBL" id="BKCJ010038817">
    <property type="protein sequence ID" value="GEV92261.1"/>
    <property type="molecule type" value="Genomic_DNA"/>
</dbReference>
<dbReference type="PANTHER" id="PTHR42648:SF21">
    <property type="entry name" value="CYSTEINE-RICH RLK (RECEPTOR-LIKE PROTEIN KINASE) 8"/>
    <property type="match status" value="1"/>
</dbReference>
<dbReference type="SMART" id="SM00343">
    <property type="entry name" value="ZnF_C2HC"/>
    <property type="match status" value="2"/>
</dbReference>
<feature type="chain" id="PRO_5025530832" description="CCHC-type domain-containing protein" evidence="7">
    <location>
        <begin position="21"/>
        <end position="2971"/>
    </location>
</feature>
<feature type="compositionally biased region" description="Low complexity" evidence="5">
    <location>
        <begin position="1875"/>
        <end position="1894"/>
    </location>
</feature>
<dbReference type="InterPro" id="IPR013103">
    <property type="entry name" value="RVT_2"/>
</dbReference>
<dbReference type="PANTHER" id="PTHR42648">
    <property type="entry name" value="TRANSPOSASE, PUTATIVE-RELATED"/>
    <property type="match status" value="1"/>
</dbReference>
<dbReference type="InterPro" id="IPR012337">
    <property type="entry name" value="RNaseH-like_sf"/>
</dbReference>
<comment type="caution">
    <text evidence="9">The sequence shown here is derived from an EMBL/GenBank/DDBJ whole genome shotgun (WGS) entry which is preliminary data.</text>
</comment>
<dbReference type="SUPFAM" id="SSF53098">
    <property type="entry name" value="Ribonuclease H-like"/>
    <property type="match status" value="1"/>
</dbReference>
<dbReference type="InterPro" id="IPR001878">
    <property type="entry name" value="Znf_CCHC"/>
</dbReference>
<sequence>MDSPLKFFMHLQFLQLMINAQVCDLSSHNTKYTSPALTQKVFANMRRIGKGFSGVDTPLFDGQRDCKAKAKGQKVGEEEAIQIFRIKEIEEDADKDVTLVDAKEEMDVDVQGRFPESQAKNRNIKKSLGRDSKGGIIILPHVSFEEHVAVQRETKARTLLLQSLPEDHMADFHHLDDARKIWLAVKARFSGNEESKKMRKTMLKQAFLEFSVSEEEGLHKGYDRALPPSWSQVALTLKTRGGLEYISFDDLYNKLRSLEIDVKGGSSYGSRRTTVALTHSAFIGAASTNTKIVYSDQPSYSSSISYTPAPSGSIMEDVLHSFVAENEPTQQLAYEDFEQAGRKINFNNKDSTRFDKKKARCYNCLQLGHFARECNVKKVDEKARYSAFKISEVKTKEPKALVSVDSMLNWNENDAENKTEEAEQVYGLMAGFESDFVVHAGNAAGGVNPAVVEFSMMGISPKAKIKKHYWEIKFVESLARFDKWQESSKNLAKLLYSSMSTRTKLGLGFKEYIGLDEVCDLSTPSVFDPKPKNREVKSLYERFVKAGKMHEVPPPIIGTFMPTSYQSDLAEPKATFGSKFNTSSIATSESNDFVSYDNSDKSSVSETYDFASCVSSPKTNDSFSTVDENVKPPRNLCNKSGTAERIPCKNNFARTKKCFVCGSKSHSIKDCNGYDTVDNFPSVVSKAASVPAGSRNSSASTSAGRSIPAASRNRAASIYAGQSIPAASRNRSASIHVGRCIPVDSRNRPASIYVGKHIPAGRINKPTPFPAGSSGPTGWTNPAARSFFGPTNLYFDNVYWPGIYDHMSMNEGRWGSDVKSSADIGIVDSGCSRSMTGNKEKLDDFVQVKGGTVTFGCGYDKITGKGTIRTSKLNFENVYYVEDLQNFNLFSVSKICDKKNKVLFTDDECLMLTKEFQLPNESQVVLRIPRRHGLYTFNLSDIQPKQQINCLLAKASLEESTKWHKRMAHVTFKTINKLAKNGLVEGLPLKLFTNEHNCVACNKGKQHKASYKAISTDFIALIENQLNKKIKAIRCDNRTEFWNAKFIALCGERGIKRDYKAVSTACYVLNRVSITNPHNKTPYELLSGKVPNIRHLKPFGCQVTILNTSDHLGKFEGKANDGFLVGYATHSKAYRVYNLSSKEVEETLNLRYLEDKPNVQGLGQEWYFDLEYLTDSLGYTRFKTNPPAGTHDANILAGPTVHDVYAPMENNLDNAEELARLQRQEYEAHSAAAKHGVEFFDDIAALIVSTGGVPVGSLPASIVSTGGVPTGSVPASGVLAGSLPTSSVPASGVPAGSLPTSSIPASGVPAGSLPTSSVPAGGVIVGSIDSAEFGVLAACKSFHAAFSNDPAATSLLPPGHSLGSCEHTTRFPYPSDLGNHQPTAGIFSSSSYDDDFCAYVTNLASNVDVDPVATKRVNTIHPQSQIIGALQSLVQTKGTVQKSKFGESAFISYVHNQNRTNHVDHFHCLFACFLSQLEPSSVAKALEDPDWVAAMQEEMQQLYHQQVYVDDIIFGSTNKAWCDEFEVLMKGEFKMSAMGELMFFLGLQVKQLPDGIFISQDKYAKDMLKKFDMDSVRTTTTPYEVLKHKSKDDPDEAVNVHLFRSMIGSFMYLIASRPDIMFAVSACSRHQLEAYSDSDYAGSPGDQKSTTGGCQFLGKKLISWQCKNQTVVVTSSTEAEYVVAASCCGQVLNHTVDLVPAGGCIIATGSCTITTGRSSFIQLDWFLLVAMSFLLLMFALQYKDDHNKVAYLEKGKGWEAYAQILDFLQRSHIRYALTYRPHIVFDSLVKQFWATATVHNHKAGPSQIIANIDVVIDGTLNDVLDGIRVIGYPTDGSLTFYKANLSPQWRFLIHTLIHFAAGAAAAHDVLPRSVPPTHSSSSIPGPSSAPQSSPVRESSLVREPSPMREPTPVREPTPRLMREPTPDSPRPPSPPPRSEKVRPTTSTRPPSPTRQSSFHADVSEGGGDFVSSPKSNEASQTPAATAVGGAEDSAALTALSFKLDRCINRVTSLENKLGTTKKVLGGAVLKFVTRVKRLEGLLQQRKRRLVLSDFEGDDATPTEQDIDLEALHTLASMSLGGDSTDKAAGHDAAEVPADAIMPFRRRCLRMPFTSFPSVHVPENILAGAGILAAATTIPADSSMDAAVPAAVAPSSSIPAVDKGKAPIVDDSFPADLLSEQERILKNLHDYQLGEDLAKKLHAEQETEFARQQEELAQQAQAEHVTSPTEHGSGLSDQCRRELDAAQLIYTEADWVELLAKIATNSALSKQLLGDDVTEDNMNERLGMLLLRKRRELAEQSRVKPMTKTQQRDYMRDCVKNNSASVYNQGWTIKKVKVLSIAQLQHEFEYIQRHLEHSNLLNFRLSTFRPKPTLDAPSAKRANQGVPQVPAASSQVPASVTAAPSFAAAVSVSTATTPEVPAAESRPADTPTASAYVSVEPSVAVSTPLSSRKRCKHIAKKRVTPIVDMADAALIKFDSDSGSDDDPLPYAPYAGWKMVPFPLGFVHAYSDMARHTKHFTFLRELLHMVERTDLQKLLCAVDNIYQWEDPDTFALLLTAGAFAAGVYILMLSYFGAYAEAWVGGFSCWFSTTPQMVFSSPWLIAEKELTHHEVQGGTALGKDKSNPLTVGSLLKTTWSSIHHLLTNEVLTSPEQTATDHMLLFHDPAVYGVPIGLLIPAGVWLLLFGWLLLVLFCSCCWNKDAILELTKVVTTAATTITAAQVPKASAPKRKKGVVIQESEEIATLSVIVHSEVMSKDKGKGILIEEPKPLKRQAEIEQNEAFARQLETELNAKINWNDVADQVKRKEKQDNTAMRYQALKRKPITEAHIRKNMMVYLKNMAGFKMDFFKEPKNFSNDFLLNTFKTMFEKPNVEASIWREQKGIYGLAKVKSWKSFESCGVHIITFTTTQMILLVERKYPLIRFTLEQMLNNLRLEVEEESAMSLELLRFRVDAVEDFKEYMLRDYCCWLKT</sequence>
<feature type="transmembrane region" description="Helical" evidence="6">
    <location>
        <begin position="2668"/>
        <end position="2698"/>
    </location>
</feature>
<organism evidence="9">
    <name type="scientific">Tanacetum cinerariifolium</name>
    <name type="common">Dalmatian daisy</name>
    <name type="synonym">Chrysanthemum cinerariifolium</name>
    <dbReference type="NCBI Taxonomy" id="118510"/>
    <lineage>
        <taxon>Eukaryota</taxon>
        <taxon>Viridiplantae</taxon>
        <taxon>Streptophyta</taxon>
        <taxon>Embryophyta</taxon>
        <taxon>Tracheophyta</taxon>
        <taxon>Spermatophyta</taxon>
        <taxon>Magnoliopsida</taxon>
        <taxon>eudicotyledons</taxon>
        <taxon>Gunneridae</taxon>
        <taxon>Pentapetalae</taxon>
        <taxon>asterids</taxon>
        <taxon>campanulids</taxon>
        <taxon>Asterales</taxon>
        <taxon>Asteraceae</taxon>
        <taxon>Asteroideae</taxon>
        <taxon>Anthemideae</taxon>
        <taxon>Anthemidinae</taxon>
        <taxon>Tanacetum</taxon>
    </lineage>
</organism>
<feature type="compositionally biased region" description="Low complexity" evidence="5">
    <location>
        <begin position="1943"/>
        <end position="1957"/>
    </location>
</feature>
<evidence type="ECO:0000256" key="2">
    <source>
        <dbReference type="ARBA" id="ARBA00022723"/>
    </source>
</evidence>
<feature type="signal peptide" evidence="7">
    <location>
        <begin position="1"/>
        <end position="20"/>
    </location>
</feature>